<evidence type="ECO:0000313" key="2">
    <source>
        <dbReference type="Proteomes" id="UP000030762"/>
    </source>
</evidence>
<dbReference type="OMA" id="QARNETW"/>
<accession>T0R2Q1</accession>
<dbReference type="EMBL" id="JH767235">
    <property type="protein sequence ID" value="EQC26303.1"/>
    <property type="molecule type" value="Genomic_DNA"/>
</dbReference>
<proteinExistence type="predicted"/>
<sequence length="401" mass="45388">MTSKSRLGAKLSPTSDVIGSKRGISANKIHLARKTIAKRAMAAETVVDPTVDRRLEHQRLRNRMKQRRHKARYVSERQILEQQIEELSLVLAKRSGAPRATVDESDESSALSWQDVATALSDARLEAMTTLETLQKQHAKLQKTFVGALSMATTLSRRDNLTMPARHFAFLDATLAADPAARRLGMDWFSQHLYHNTDLMMQYAAFSPVGNEVKSLTRDCGPDQLDLLSRIQIDYNMPLESANAAVNGRLWSIFRGEVLPFYSEYLDQDITASIDAKLLYRRMVLSAGEANFNISREFSTPDRIVFVMGSFAHDERQARNETWIPTMIWAVLERRGPTTSRLRMVLYNGPLSVRGCFTTWQEEFAELLSPPEERSIESFGESLQAQTRANILEKFSTLSLN</sequence>
<dbReference type="VEuPathDB" id="FungiDB:SDRG_15890"/>
<dbReference type="OrthoDB" id="69917at2759"/>
<organism evidence="1 2">
    <name type="scientific">Saprolegnia diclina (strain VS20)</name>
    <dbReference type="NCBI Taxonomy" id="1156394"/>
    <lineage>
        <taxon>Eukaryota</taxon>
        <taxon>Sar</taxon>
        <taxon>Stramenopiles</taxon>
        <taxon>Oomycota</taxon>
        <taxon>Saprolegniomycetes</taxon>
        <taxon>Saprolegniales</taxon>
        <taxon>Saprolegniaceae</taxon>
        <taxon>Saprolegnia</taxon>
    </lineage>
</organism>
<keyword evidence="2" id="KW-1185">Reference proteome</keyword>
<dbReference type="RefSeq" id="XP_008620298.1">
    <property type="nucleotide sequence ID" value="XM_008622076.1"/>
</dbReference>
<evidence type="ECO:0000313" key="1">
    <source>
        <dbReference type="EMBL" id="EQC26303.1"/>
    </source>
</evidence>
<dbReference type="Proteomes" id="UP000030762">
    <property type="component" value="Unassembled WGS sequence"/>
</dbReference>
<dbReference type="GeneID" id="19956617"/>
<evidence type="ECO:0008006" key="3">
    <source>
        <dbReference type="Google" id="ProtNLM"/>
    </source>
</evidence>
<gene>
    <name evidence="1" type="ORF">SDRG_15890</name>
</gene>
<dbReference type="InParanoid" id="T0R2Q1"/>
<reference evidence="1 2" key="1">
    <citation type="submission" date="2012-04" db="EMBL/GenBank/DDBJ databases">
        <title>The Genome Sequence of Saprolegnia declina VS20.</title>
        <authorList>
            <consortium name="The Broad Institute Genome Sequencing Platform"/>
            <person name="Russ C."/>
            <person name="Nusbaum C."/>
            <person name="Tyler B."/>
            <person name="van West P."/>
            <person name="Dieguez-Uribeondo J."/>
            <person name="de Bruijn I."/>
            <person name="Tripathy S."/>
            <person name="Jiang R."/>
            <person name="Young S.K."/>
            <person name="Zeng Q."/>
            <person name="Gargeya S."/>
            <person name="Fitzgerald M."/>
            <person name="Haas B."/>
            <person name="Abouelleil A."/>
            <person name="Alvarado L."/>
            <person name="Arachchi H.M."/>
            <person name="Berlin A."/>
            <person name="Chapman S.B."/>
            <person name="Goldberg J."/>
            <person name="Griggs A."/>
            <person name="Gujja S."/>
            <person name="Hansen M."/>
            <person name="Howarth C."/>
            <person name="Imamovic A."/>
            <person name="Larimer J."/>
            <person name="McCowen C."/>
            <person name="Montmayeur A."/>
            <person name="Murphy C."/>
            <person name="Neiman D."/>
            <person name="Pearson M."/>
            <person name="Priest M."/>
            <person name="Roberts A."/>
            <person name="Saif S."/>
            <person name="Shea T."/>
            <person name="Sisk P."/>
            <person name="Sykes S."/>
            <person name="Wortman J."/>
            <person name="Nusbaum C."/>
            <person name="Birren B."/>
        </authorList>
    </citation>
    <scope>NUCLEOTIDE SEQUENCE [LARGE SCALE GENOMIC DNA]</scope>
    <source>
        <strain evidence="1 2">VS20</strain>
    </source>
</reference>
<dbReference type="AlphaFoldDB" id="T0R2Q1"/>
<name>T0R2Q1_SAPDV</name>
<protein>
    <recommendedName>
        <fullName evidence="3">BZIP domain-containing protein</fullName>
    </recommendedName>
</protein>